<dbReference type="EMBL" id="CAEZWQ010000004">
    <property type="protein sequence ID" value="CAB4653749.1"/>
    <property type="molecule type" value="Genomic_DNA"/>
</dbReference>
<sequence length="493" mass="53087">MTSAAVRDTSYGSIANDSAVAIGSETDLNVRVVALLAAYPGIQTLSGLVAIDPNELNQSGRIDFLSALERQSAWLQAVMQRAIVAVAGNDSNTPENTWGGVDEAEREDVAAALRLSGSTAQMRIDVARTLVNHLPNTCSALAMGEISASHATVIAKETAAAIRNGISEFAIYQIEERALAHAEFHTPGQVANKVRTTIAQLAPSEFEEVVDRARESRRVSCYNEADGMATVVAILPAQDAQTVMKSIEAYILKMNEIDEKKRNAYVANFSTNAGSDARSFNALADVSEDSSAAGAAAATDTWSLLSADNKRADALTAILSQALASNVDEVRPHRRPVTVNVTIDLPTLLGLAENPGQLSGYGAIPASVARELASDATWKRFITDPQTGNLLDYGREKYEPPQALVDFLLARDRTCRFPGCRQPASRSDIDHAQSWESGGETKPENLGLLCRRHHRLKTHGRWDLVSNSDGSCEWTSPVGKKYFVPARPINETA</sequence>
<comment type="similarity">
    <text evidence="1">Belongs to the Rv1128c/1148c/1588c/1702c/1945/3466 family.</text>
</comment>
<accession>A0A6J6L0C3</accession>
<evidence type="ECO:0000256" key="2">
    <source>
        <dbReference type="SAM" id="MobiDB-lite"/>
    </source>
</evidence>
<dbReference type="Pfam" id="PF02720">
    <property type="entry name" value="DUF222"/>
    <property type="match status" value="1"/>
</dbReference>
<evidence type="ECO:0000313" key="4">
    <source>
        <dbReference type="EMBL" id="CAB4586359.1"/>
    </source>
</evidence>
<evidence type="ECO:0000259" key="3">
    <source>
        <dbReference type="SMART" id="SM00507"/>
    </source>
</evidence>
<dbReference type="SMART" id="SM00507">
    <property type="entry name" value="HNHc"/>
    <property type="match status" value="1"/>
</dbReference>
<dbReference type="GO" id="GO:0008270">
    <property type="term" value="F:zinc ion binding"/>
    <property type="evidence" value="ECO:0007669"/>
    <property type="project" value="InterPro"/>
</dbReference>
<evidence type="ECO:0000313" key="5">
    <source>
        <dbReference type="EMBL" id="CAB4653749.1"/>
    </source>
</evidence>
<dbReference type="GO" id="GO:0004519">
    <property type="term" value="F:endonuclease activity"/>
    <property type="evidence" value="ECO:0007669"/>
    <property type="project" value="InterPro"/>
</dbReference>
<feature type="region of interest" description="Disordered" evidence="2">
    <location>
        <begin position="422"/>
        <end position="441"/>
    </location>
</feature>
<reference evidence="5" key="1">
    <citation type="submission" date="2020-05" db="EMBL/GenBank/DDBJ databases">
        <authorList>
            <person name="Chiriac C."/>
            <person name="Salcher M."/>
            <person name="Ghai R."/>
            <person name="Kavagutti S V."/>
        </authorList>
    </citation>
    <scope>NUCLEOTIDE SEQUENCE</scope>
</reference>
<dbReference type="Gene3D" id="1.10.30.50">
    <property type="match status" value="1"/>
</dbReference>
<organism evidence="5">
    <name type="scientific">freshwater metagenome</name>
    <dbReference type="NCBI Taxonomy" id="449393"/>
    <lineage>
        <taxon>unclassified sequences</taxon>
        <taxon>metagenomes</taxon>
        <taxon>ecological metagenomes</taxon>
    </lineage>
</organism>
<dbReference type="AlphaFoldDB" id="A0A6J6L0C3"/>
<feature type="compositionally biased region" description="Basic and acidic residues" evidence="2">
    <location>
        <begin position="427"/>
        <end position="441"/>
    </location>
</feature>
<protein>
    <submittedName>
        <fullName evidence="5">Unannotated protein</fullName>
    </submittedName>
</protein>
<dbReference type="Pfam" id="PF01844">
    <property type="entry name" value="HNH"/>
    <property type="match status" value="1"/>
</dbReference>
<proteinExistence type="inferred from homology"/>
<dbReference type="InterPro" id="IPR003615">
    <property type="entry name" value="HNH_nuc"/>
</dbReference>
<dbReference type="InterPro" id="IPR002711">
    <property type="entry name" value="HNH"/>
</dbReference>
<dbReference type="CDD" id="cd00085">
    <property type="entry name" value="HNHc"/>
    <property type="match status" value="1"/>
</dbReference>
<gene>
    <name evidence="4" type="ORF">UFOPK1795_00275</name>
    <name evidence="5" type="ORF">UFOPK2275_00094</name>
</gene>
<dbReference type="EMBL" id="CAEZUG010000008">
    <property type="protein sequence ID" value="CAB4586359.1"/>
    <property type="molecule type" value="Genomic_DNA"/>
</dbReference>
<dbReference type="GO" id="GO:0003676">
    <property type="term" value="F:nucleic acid binding"/>
    <property type="evidence" value="ECO:0007669"/>
    <property type="project" value="InterPro"/>
</dbReference>
<evidence type="ECO:0000256" key="1">
    <source>
        <dbReference type="ARBA" id="ARBA00023450"/>
    </source>
</evidence>
<dbReference type="InterPro" id="IPR003870">
    <property type="entry name" value="DUF222"/>
</dbReference>
<name>A0A6J6L0C3_9ZZZZ</name>
<feature type="domain" description="HNH nuclease" evidence="3">
    <location>
        <begin position="403"/>
        <end position="455"/>
    </location>
</feature>